<reference evidence="3" key="1">
    <citation type="journal article" date="2019" name="Int. J. Syst. Evol. Microbiol.">
        <title>The Global Catalogue of Microorganisms (GCM) 10K type strain sequencing project: providing services to taxonomists for standard genome sequencing and annotation.</title>
        <authorList>
            <consortium name="The Broad Institute Genomics Platform"/>
            <consortium name="The Broad Institute Genome Sequencing Center for Infectious Disease"/>
            <person name="Wu L."/>
            <person name="Ma J."/>
        </authorList>
    </citation>
    <scope>NUCLEOTIDE SEQUENCE [LARGE SCALE GENOMIC DNA]</scope>
    <source>
        <strain evidence="3">KCTC 23713</strain>
    </source>
</reference>
<dbReference type="EMBL" id="BMYP01000048">
    <property type="protein sequence ID" value="GHD81403.1"/>
    <property type="molecule type" value="Genomic_DNA"/>
</dbReference>
<comment type="caution">
    <text evidence="2">The sequence shown here is derived from an EMBL/GenBank/DDBJ whole genome shotgun (WGS) entry which is preliminary data.</text>
</comment>
<keyword evidence="1" id="KW-0812">Transmembrane</keyword>
<evidence type="ECO:0000313" key="3">
    <source>
        <dbReference type="Proteomes" id="UP000662678"/>
    </source>
</evidence>
<organism evidence="2 3">
    <name type="scientific">Vogesella fluminis</name>
    <dbReference type="NCBI Taxonomy" id="1069161"/>
    <lineage>
        <taxon>Bacteria</taxon>
        <taxon>Pseudomonadati</taxon>
        <taxon>Pseudomonadota</taxon>
        <taxon>Betaproteobacteria</taxon>
        <taxon>Neisseriales</taxon>
        <taxon>Chromobacteriaceae</taxon>
        <taxon>Vogesella</taxon>
    </lineage>
</organism>
<feature type="transmembrane region" description="Helical" evidence="1">
    <location>
        <begin position="43"/>
        <end position="66"/>
    </location>
</feature>
<keyword evidence="1" id="KW-0472">Membrane</keyword>
<evidence type="ECO:0000313" key="2">
    <source>
        <dbReference type="EMBL" id="GHD81403.1"/>
    </source>
</evidence>
<keyword evidence="3" id="KW-1185">Reference proteome</keyword>
<accession>A0ABQ3HGU1</accession>
<protein>
    <submittedName>
        <fullName evidence="2">Uncharacterized protein</fullName>
    </submittedName>
</protein>
<keyword evidence="1" id="KW-1133">Transmembrane helix</keyword>
<evidence type="ECO:0000256" key="1">
    <source>
        <dbReference type="SAM" id="Phobius"/>
    </source>
</evidence>
<sequence length="78" mass="8436">MHIIPLIHPDRSCPGRHKVPGAFFRPPFPKESRAMHPALFPSLLASLPTGPGAALVVATAALSYVITQREIDAKLSIR</sequence>
<gene>
    <name evidence="2" type="ORF">GCM10011419_27280</name>
</gene>
<dbReference type="RefSeq" id="WP_189354597.1">
    <property type="nucleotide sequence ID" value="NZ_BMYP01000048.1"/>
</dbReference>
<name>A0ABQ3HGU1_9NEIS</name>
<proteinExistence type="predicted"/>
<dbReference type="Proteomes" id="UP000662678">
    <property type="component" value="Unassembled WGS sequence"/>
</dbReference>